<evidence type="ECO:0000256" key="1">
    <source>
        <dbReference type="SAM" id="Phobius"/>
    </source>
</evidence>
<feature type="transmembrane region" description="Helical" evidence="1">
    <location>
        <begin position="369"/>
        <end position="395"/>
    </location>
</feature>
<dbReference type="PANTHER" id="PTHR32063:SF0">
    <property type="entry name" value="SWARMING MOTILITY PROTEIN SWRC"/>
    <property type="match status" value="1"/>
</dbReference>
<feature type="transmembrane region" description="Helical" evidence="1">
    <location>
        <begin position="290"/>
        <end position="317"/>
    </location>
</feature>
<dbReference type="GO" id="GO:0005886">
    <property type="term" value="C:plasma membrane"/>
    <property type="evidence" value="ECO:0007669"/>
    <property type="project" value="TreeGrafter"/>
</dbReference>
<feature type="transmembrane region" description="Helical" evidence="1">
    <location>
        <begin position="237"/>
        <end position="255"/>
    </location>
</feature>
<name>A0A235BX79_UNCW3</name>
<dbReference type="Proteomes" id="UP000215215">
    <property type="component" value="Unassembled WGS sequence"/>
</dbReference>
<accession>A0A235BX79</accession>
<dbReference type="PANTHER" id="PTHR32063">
    <property type="match status" value="1"/>
</dbReference>
<sequence length="419" mass="46717">MVERNARKRSAQEIIEDIRKKIPHIEGATIEFVDMGGEMFGGGGGPPINVKIFGKDLSLLKRISEQIASQIKDVKGIKDIDTSLRHGKPELQIRIDKEKAALFGLTVYQIGQEVRTATQGRTASRFREMGEEVDILVEFRNEDVKDIKDIENIPIVTPLGKCILLKQVAEIVLTEGPVRIEREEQNRKVSVTANIEHRDLGSVVRDIAKEIEPIKKTFPSGYSIEFGGEYEQMKETFITLGIAFILAIVLIYMVMTAQFESFVHPFVIMFTMPLAAVGVIWALFITHKAVSMPALMGVIILAGIVVNNAIVFIDYTNRLRKKGLEMCEALVLAGKTRLRPILITAFTTILGMLPMALSRSQGSEMRSPMAIVVMGGLFVSTLLTLIVIPLIYTIFDDLAQKIRVRTKKVIHGDEGKNRV</sequence>
<dbReference type="Gene3D" id="3.30.70.1430">
    <property type="entry name" value="Multidrug efflux transporter AcrB pore domain"/>
    <property type="match status" value="1"/>
</dbReference>
<dbReference type="Gene3D" id="1.20.1640.10">
    <property type="entry name" value="Multidrug efflux transporter AcrB transmembrane domain"/>
    <property type="match status" value="1"/>
</dbReference>
<dbReference type="GO" id="GO:0042910">
    <property type="term" value="F:xenobiotic transmembrane transporter activity"/>
    <property type="evidence" value="ECO:0007669"/>
    <property type="project" value="TreeGrafter"/>
</dbReference>
<keyword evidence="1" id="KW-0812">Transmembrane</keyword>
<dbReference type="InterPro" id="IPR027463">
    <property type="entry name" value="AcrB_DN_DC_subdom"/>
</dbReference>
<keyword evidence="1" id="KW-1133">Transmembrane helix</keyword>
<evidence type="ECO:0000313" key="3">
    <source>
        <dbReference type="Proteomes" id="UP000215215"/>
    </source>
</evidence>
<dbReference type="Gene3D" id="3.30.2090.10">
    <property type="entry name" value="Multidrug efflux transporter AcrB TolC docking domain, DN and DC subdomains"/>
    <property type="match status" value="1"/>
</dbReference>
<proteinExistence type="predicted"/>
<reference evidence="2 3" key="1">
    <citation type="submission" date="2017-07" db="EMBL/GenBank/DDBJ databases">
        <title>Recovery of genomes from metagenomes via a dereplication, aggregation, and scoring strategy.</title>
        <authorList>
            <person name="Sieber C.M."/>
            <person name="Probst A.J."/>
            <person name="Sharrar A."/>
            <person name="Thomas B.C."/>
            <person name="Hess M."/>
            <person name="Tringe S.G."/>
            <person name="Banfield J.F."/>
        </authorList>
    </citation>
    <scope>NUCLEOTIDE SEQUENCE [LARGE SCALE GENOMIC DNA]</scope>
    <source>
        <strain evidence="2">JGI_Cruoil_03_44_89</strain>
    </source>
</reference>
<dbReference type="SUPFAM" id="SSF82866">
    <property type="entry name" value="Multidrug efflux transporter AcrB transmembrane domain"/>
    <property type="match status" value="1"/>
</dbReference>
<dbReference type="Gene3D" id="3.30.70.1440">
    <property type="entry name" value="Multidrug efflux transporter AcrB pore domain"/>
    <property type="match status" value="1"/>
</dbReference>
<dbReference type="EMBL" id="NOZQ01000050">
    <property type="protein sequence ID" value="OYD16816.1"/>
    <property type="molecule type" value="Genomic_DNA"/>
</dbReference>
<dbReference type="Pfam" id="PF00873">
    <property type="entry name" value="ACR_tran"/>
    <property type="match status" value="1"/>
</dbReference>
<organism evidence="2 3">
    <name type="scientific">candidate division WOR-3 bacterium JGI_Cruoil_03_44_89</name>
    <dbReference type="NCBI Taxonomy" id="1973748"/>
    <lineage>
        <taxon>Bacteria</taxon>
        <taxon>Bacteria division WOR-3</taxon>
    </lineage>
</organism>
<feature type="transmembrane region" description="Helical" evidence="1">
    <location>
        <begin position="262"/>
        <end position="284"/>
    </location>
</feature>
<evidence type="ECO:0000313" key="2">
    <source>
        <dbReference type="EMBL" id="OYD16816.1"/>
    </source>
</evidence>
<gene>
    <name evidence="2" type="ORF">CH333_02570</name>
</gene>
<dbReference type="AlphaFoldDB" id="A0A235BX79"/>
<evidence type="ECO:0008006" key="4">
    <source>
        <dbReference type="Google" id="ProtNLM"/>
    </source>
</evidence>
<keyword evidence="1" id="KW-0472">Membrane</keyword>
<comment type="caution">
    <text evidence="2">The sequence shown here is derived from an EMBL/GenBank/DDBJ whole genome shotgun (WGS) entry which is preliminary data.</text>
</comment>
<protein>
    <recommendedName>
        <fullName evidence="4">Acriflavin resistance protein</fullName>
    </recommendedName>
</protein>
<feature type="transmembrane region" description="Helical" evidence="1">
    <location>
        <begin position="338"/>
        <end position="357"/>
    </location>
</feature>
<dbReference type="SUPFAM" id="SSF82714">
    <property type="entry name" value="Multidrug efflux transporter AcrB TolC docking domain, DN and DC subdomains"/>
    <property type="match status" value="1"/>
</dbReference>
<dbReference type="InterPro" id="IPR001036">
    <property type="entry name" value="Acrflvin-R"/>
</dbReference>